<dbReference type="PANTHER" id="PTHR10859">
    <property type="entry name" value="GLYCOSYL TRANSFERASE"/>
    <property type="match status" value="1"/>
</dbReference>
<dbReference type="PANTHER" id="PTHR10859:SF91">
    <property type="entry name" value="DOLICHYL-PHOSPHATE BETA-GLUCOSYLTRANSFERASE"/>
    <property type="match status" value="1"/>
</dbReference>
<dbReference type="InterPro" id="IPR001173">
    <property type="entry name" value="Glyco_trans_2-like"/>
</dbReference>
<protein>
    <submittedName>
        <fullName evidence="2">Glycosyltransferase family 2 protein</fullName>
    </submittedName>
</protein>
<keyword evidence="2" id="KW-0808">Transferase</keyword>
<dbReference type="EMBL" id="CP037901">
    <property type="protein sequence ID" value="QBP12346.1"/>
    <property type="molecule type" value="Genomic_DNA"/>
</dbReference>
<evidence type="ECO:0000259" key="1">
    <source>
        <dbReference type="Pfam" id="PF00535"/>
    </source>
</evidence>
<dbReference type="RefSeq" id="WP_011518864.1">
    <property type="nucleotide sequence ID" value="NZ_CP026544.1"/>
</dbReference>
<dbReference type="SUPFAM" id="SSF53448">
    <property type="entry name" value="Nucleotide-diphospho-sugar transferases"/>
    <property type="match status" value="1"/>
</dbReference>
<dbReference type="OMA" id="WNPVWVV"/>
<sequence>MTAVFRPIVLVPVFDHEHAIGAMVEAILRHPWPCLLVDDGSGPACSQVLRDLADAHGERVILIRLPQNRGKGAAMMAGFQEAAKLGYTHALQIDADGQHNADDIARFFTLARENPTAVIAGCPVYDQTVPRHRFYFRYLTHILVWINTLSFEIRDSMCGLRVYPLDAVTALMQDVRLGHHMEFDTEVIVRLYWRGVPVVNVPTRVTYPSDGVSHFRLIQDNLLMTGMLTRLFFGMLWRMPRLLWRKVRPA</sequence>
<reference evidence="2 3" key="1">
    <citation type="submission" date="2019-03" db="EMBL/GenBank/DDBJ databases">
        <title>Comparative insights into the high quality Complete genome sequence of highly metal resistant Cupriavidus metallidurans strain BS1 isolated from a gold-copper mine.</title>
        <authorList>
            <person name="Mazhar H.S."/>
            <person name="Rensing C."/>
        </authorList>
    </citation>
    <scope>NUCLEOTIDE SEQUENCE [LARGE SCALE GENOMIC DNA]</scope>
    <source>
        <strain evidence="2 3">BS1</strain>
    </source>
</reference>
<dbReference type="Gene3D" id="3.90.550.10">
    <property type="entry name" value="Spore Coat Polysaccharide Biosynthesis Protein SpsA, Chain A"/>
    <property type="match status" value="1"/>
</dbReference>
<organism evidence="2 3">
    <name type="scientific">Cupriavidus metallidurans</name>
    <dbReference type="NCBI Taxonomy" id="119219"/>
    <lineage>
        <taxon>Bacteria</taxon>
        <taxon>Pseudomonadati</taxon>
        <taxon>Pseudomonadota</taxon>
        <taxon>Betaproteobacteria</taxon>
        <taxon>Burkholderiales</taxon>
        <taxon>Burkholderiaceae</taxon>
        <taxon>Cupriavidus</taxon>
    </lineage>
</organism>
<feature type="domain" description="Glycosyltransferase 2-like" evidence="1">
    <location>
        <begin position="9"/>
        <end position="135"/>
    </location>
</feature>
<dbReference type="GO" id="GO:0016740">
    <property type="term" value="F:transferase activity"/>
    <property type="evidence" value="ECO:0007669"/>
    <property type="project" value="UniProtKB-KW"/>
</dbReference>
<dbReference type="AlphaFoldDB" id="A0A132HT41"/>
<proteinExistence type="predicted"/>
<dbReference type="CDD" id="cd04179">
    <property type="entry name" value="DPM_DPG-synthase_like"/>
    <property type="match status" value="1"/>
</dbReference>
<dbReference type="Pfam" id="PF00535">
    <property type="entry name" value="Glycos_transf_2"/>
    <property type="match status" value="1"/>
</dbReference>
<dbReference type="Proteomes" id="UP000253772">
    <property type="component" value="Chromosome c2"/>
</dbReference>
<name>A0A132HT41_9BURK</name>
<gene>
    <name evidence="2" type="ORF">DDF84_021610</name>
</gene>
<evidence type="ECO:0000313" key="3">
    <source>
        <dbReference type="Proteomes" id="UP000253772"/>
    </source>
</evidence>
<evidence type="ECO:0000313" key="2">
    <source>
        <dbReference type="EMBL" id="QBP12346.1"/>
    </source>
</evidence>
<dbReference type="OrthoDB" id="9808633at2"/>
<dbReference type="InterPro" id="IPR029044">
    <property type="entry name" value="Nucleotide-diphossugar_trans"/>
</dbReference>
<dbReference type="GO" id="GO:0006487">
    <property type="term" value="P:protein N-linked glycosylation"/>
    <property type="evidence" value="ECO:0007669"/>
    <property type="project" value="TreeGrafter"/>
</dbReference>
<accession>A0A132HT41</accession>